<sequence>MIQRLLAGLSLLLLCGAAAHAAESQPATTPHGVATLVTDRDGWSAGQKLGIGLRVKLQPGWHTYWINPGDAGEAPSVTVTASGGATGKTDAITWPTPEALPEGPLMSYGYTGDVLLPMTLTPVEARAGEPMTLKASAEWLSCSSVCVPDHADFTLTLPAASGDAAPSAEAPLFARARADTPVTSPFAARISPKGVFTLAGDGLSATSVASAYVFPLETGVIDQVAPQKAEIRPGLVSVPLKPTSSFDPRKPFGAVVVLRDPKGTQSALSVEAAPGGPGLASVDALPGAPKTAEPGPVLARTGLVTTLLYALLGGLVLNLMPCVFPVLAMKAMSLARLSGMARREQRLSAVFYTAGILLAFAALGGGMMAVRAAGNAIPWGFQFQSLAVIAGTGWLLFLVGLNLLGAFEVGGRLMGAGQGLAAKGGHFGDFATGLLAVLVATPCTAPFMAVALAGAFSSPPVVGIVVFLVLGLGLALPYLLIAMIPRLAGLLPRPGLWMEVLKQALAFPMFAAVAWLVWVASQNGGSIGVLAMVAGLVLLGAAAWLFGLGQRLAAQGEPGRRGPRFAGFLAVAFLLAALALLPGLARLQPGAQQSSNEPGWETFSESRLDALRASGRPVLVDMSAAWCVSCLVNERLAFHSSAVTKAFAQHDVALLRGDWTRYDAGITRFLRAHGRDGVPFYIYYPPHKPGIIWPQILTPALVVDSIDGK</sequence>
<feature type="transmembrane region" description="Helical" evidence="6">
    <location>
        <begin position="386"/>
        <end position="409"/>
    </location>
</feature>
<reference evidence="10 11" key="1">
    <citation type="submission" date="2022-06" db="EMBL/GenBank/DDBJ databases">
        <title>Endosaccharibacter gen. nov., sp. nov., endophytic bacteria isolated from sugarcane.</title>
        <authorList>
            <person name="Pitiwittayakul N."/>
            <person name="Yukphan P."/>
            <person name="Charoenyingcharoen P."/>
            <person name="Tanasupawat S."/>
        </authorList>
    </citation>
    <scope>NUCLEOTIDE SEQUENCE [LARGE SCALE GENOMIC DNA]</scope>
    <source>
        <strain evidence="10 11">KSS8</strain>
    </source>
</reference>
<keyword evidence="4 6" id="KW-1133">Transmembrane helix</keyword>
<dbReference type="Pfam" id="PF11412">
    <property type="entry name" value="DsbD_N"/>
    <property type="match status" value="1"/>
</dbReference>
<keyword evidence="5 6" id="KW-0472">Membrane</keyword>
<keyword evidence="11" id="KW-1185">Reference proteome</keyword>
<dbReference type="InterPro" id="IPR028250">
    <property type="entry name" value="DsbDN"/>
</dbReference>
<name>A0ABT1W682_9PROT</name>
<feature type="transmembrane region" description="Helical" evidence="6">
    <location>
        <begin position="349"/>
        <end position="374"/>
    </location>
</feature>
<organism evidence="10 11">
    <name type="scientific">Endosaccharibacter trunci</name>
    <dbReference type="NCBI Taxonomy" id="2812733"/>
    <lineage>
        <taxon>Bacteria</taxon>
        <taxon>Pseudomonadati</taxon>
        <taxon>Pseudomonadota</taxon>
        <taxon>Alphaproteobacteria</taxon>
        <taxon>Acetobacterales</taxon>
        <taxon>Acetobacteraceae</taxon>
        <taxon>Endosaccharibacter</taxon>
    </lineage>
</organism>
<dbReference type="InterPro" id="IPR035671">
    <property type="entry name" value="DsbD_gamma"/>
</dbReference>
<feature type="transmembrane region" description="Helical" evidence="6">
    <location>
        <begin position="307"/>
        <end position="328"/>
    </location>
</feature>
<evidence type="ECO:0000259" key="9">
    <source>
        <dbReference type="Pfam" id="PF11412"/>
    </source>
</evidence>
<feature type="chain" id="PRO_5045326913" evidence="7">
    <location>
        <begin position="22"/>
        <end position="709"/>
    </location>
</feature>
<accession>A0ABT1W682</accession>
<dbReference type="Gene3D" id="3.40.30.10">
    <property type="entry name" value="Glutaredoxin"/>
    <property type="match status" value="1"/>
</dbReference>
<comment type="subcellular location">
    <subcellularLocation>
        <location evidence="1">Membrane</location>
        <topology evidence="1">Multi-pass membrane protein</topology>
    </subcellularLocation>
</comment>
<dbReference type="PANTHER" id="PTHR32234">
    <property type="entry name" value="THIOL:DISULFIDE INTERCHANGE PROTEIN DSBD"/>
    <property type="match status" value="1"/>
</dbReference>
<evidence type="ECO:0000313" key="10">
    <source>
        <dbReference type="EMBL" id="MCQ8278396.1"/>
    </source>
</evidence>
<dbReference type="PANTHER" id="PTHR32234:SF3">
    <property type="entry name" value="SUPPRESSION OF COPPER SENSITIVITY PROTEIN"/>
    <property type="match status" value="1"/>
</dbReference>
<dbReference type="EMBL" id="JAMSKV010000005">
    <property type="protein sequence ID" value="MCQ8278396.1"/>
    <property type="molecule type" value="Genomic_DNA"/>
</dbReference>
<proteinExistence type="predicted"/>
<feature type="transmembrane region" description="Helical" evidence="6">
    <location>
        <begin position="462"/>
        <end position="484"/>
    </location>
</feature>
<evidence type="ECO:0000256" key="6">
    <source>
        <dbReference type="SAM" id="Phobius"/>
    </source>
</evidence>
<dbReference type="SUPFAM" id="SSF52833">
    <property type="entry name" value="Thioredoxin-like"/>
    <property type="match status" value="1"/>
</dbReference>
<gene>
    <name evidence="10" type="ORF">NFI95_08015</name>
</gene>
<feature type="signal peptide" evidence="7">
    <location>
        <begin position="1"/>
        <end position="21"/>
    </location>
</feature>
<evidence type="ECO:0000256" key="5">
    <source>
        <dbReference type="ARBA" id="ARBA00023136"/>
    </source>
</evidence>
<feature type="transmembrane region" description="Helical" evidence="6">
    <location>
        <begin position="504"/>
        <end position="521"/>
    </location>
</feature>
<evidence type="ECO:0000256" key="4">
    <source>
        <dbReference type="ARBA" id="ARBA00022989"/>
    </source>
</evidence>
<protein>
    <submittedName>
        <fullName evidence="10">Thioredoxin family protein</fullName>
    </submittedName>
</protein>
<feature type="transmembrane region" description="Helical" evidence="6">
    <location>
        <begin position="566"/>
        <end position="585"/>
    </location>
</feature>
<dbReference type="Proteomes" id="UP001524587">
    <property type="component" value="Unassembled WGS sequence"/>
</dbReference>
<dbReference type="CDD" id="cd02953">
    <property type="entry name" value="DsbDgamma"/>
    <property type="match status" value="1"/>
</dbReference>
<evidence type="ECO:0000256" key="3">
    <source>
        <dbReference type="ARBA" id="ARBA00022748"/>
    </source>
</evidence>
<feature type="transmembrane region" description="Helical" evidence="6">
    <location>
        <begin position="527"/>
        <end position="546"/>
    </location>
</feature>
<dbReference type="InterPro" id="IPR036249">
    <property type="entry name" value="Thioredoxin-like_sf"/>
</dbReference>
<feature type="transmembrane region" description="Helical" evidence="6">
    <location>
        <begin position="430"/>
        <end position="456"/>
    </location>
</feature>
<dbReference type="Pfam" id="PF02683">
    <property type="entry name" value="DsbD_TM"/>
    <property type="match status" value="1"/>
</dbReference>
<dbReference type="RefSeq" id="WP_422863867.1">
    <property type="nucleotide sequence ID" value="NZ_JAMSKV010000005.1"/>
</dbReference>
<evidence type="ECO:0000256" key="1">
    <source>
        <dbReference type="ARBA" id="ARBA00004141"/>
    </source>
</evidence>
<feature type="domain" description="Cytochrome C biogenesis protein transmembrane" evidence="8">
    <location>
        <begin position="305"/>
        <end position="517"/>
    </location>
</feature>
<evidence type="ECO:0000256" key="7">
    <source>
        <dbReference type="SAM" id="SignalP"/>
    </source>
</evidence>
<keyword evidence="7" id="KW-0732">Signal</keyword>
<keyword evidence="3" id="KW-0201">Cytochrome c-type biogenesis</keyword>
<keyword evidence="2 6" id="KW-0812">Transmembrane</keyword>
<evidence type="ECO:0000259" key="8">
    <source>
        <dbReference type="Pfam" id="PF02683"/>
    </source>
</evidence>
<feature type="domain" description="Thiol:disulfide interchange protein DsbD N-terminal" evidence="9">
    <location>
        <begin position="45"/>
        <end position="156"/>
    </location>
</feature>
<evidence type="ECO:0000313" key="11">
    <source>
        <dbReference type="Proteomes" id="UP001524587"/>
    </source>
</evidence>
<comment type="caution">
    <text evidence="10">The sequence shown here is derived from an EMBL/GenBank/DDBJ whole genome shotgun (WGS) entry which is preliminary data.</text>
</comment>
<evidence type="ECO:0000256" key="2">
    <source>
        <dbReference type="ARBA" id="ARBA00022692"/>
    </source>
</evidence>
<dbReference type="InterPro" id="IPR003834">
    <property type="entry name" value="Cyt_c_assmbl_TM_dom"/>
</dbReference>
<dbReference type="Pfam" id="PF13899">
    <property type="entry name" value="Thioredoxin_7"/>
    <property type="match status" value="1"/>
</dbReference>